<keyword evidence="4" id="KW-1185">Reference proteome</keyword>
<dbReference type="EMBL" id="VSWD01000005">
    <property type="protein sequence ID" value="KAK3103960.1"/>
    <property type="molecule type" value="Genomic_DNA"/>
</dbReference>
<dbReference type="Gene3D" id="3.90.320.10">
    <property type="match status" value="1"/>
</dbReference>
<dbReference type="InterPro" id="IPR011335">
    <property type="entry name" value="Restrct_endonuc-II-like"/>
</dbReference>
<dbReference type="CDD" id="cd22343">
    <property type="entry name" value="PDDEXK_lambda_exonuclease-like"/>
    <property type="match status" value="1"/>
</dbReference>
<dbReference type="InterPro" id="IPR007527">
    <property type="entry name" value="Znf_SWIM"/>
</dbReference>
<protein>
    <recommendedName>
        <fullName evidence="2">SWIM-type domain-containing protein</fullName>
    </recommendedName>
</protein>
<dbReference type="SUPFAM" id="SSF52980">
    <property type="entry name" value="Restriction endonuclease-like"/>
    <property type="match status" value="1"/>
</dbReference>
<evidence type="ECO:0000313" key="3">
    <source>
        <dbReference type="EMBL" id="KAK3103960.1"/>
    </source>
</evidence>
<evidence type="ECO:0000256" key="1">
    <source>
        <dbReference type="PROSITE-ProRule" id="PRU00325"/>
    </source>
</evidence>
<dbReference type="InterPro" id="IPR011604">
    <property type="entry name" value="PDDEXK-like_dom_sf"/>
</dbReference>
<dbReference type="AlphaFoldDB" id="A0AA88YFN9"/>
<dbReference type="SMART" id="SM00513">
    <property type="entry name" value="SAP"/>
    <property type="match status" value="1"/>
</dbReference>
<dbReference type="InterPro" id="IPR036361">
    <property type="entry name" value="SAP_dom_sf"/>
</dbReference>
<comment type="caution">
    <text evidence="3">The sequence shown here is derived from an EMBL/GenBank/DDBJ whole genome shotgun (WGS) entry which is preliminary data.</text>
</comment>
<reference evidence="3" key="1">
    <citation type="submission" date="2019-08" db="EMBL/GenBank/DDBJ databases">
        <title>The improved chromosome-level genome for the pearl oyster Pinctada fucata martensii using PacBio sequencing and Hi-C.</title>
        <authorList>
            <person name="Zheng Z."/>
        </authorList>
    </citation>
    <scope>NUCLEOTIDE SEQUENCE</scope>
    <source>
        <strain evidence="3">ZZ-2019</strain>
        <tissue evidence="3">Adductor muscle</tissue>
    </source>
</reference>
<evidence type="ECO:0000313" key="4">
    <source>
        <dbReference type="Proteomes" id="UP001186944"/>
    </source>
</evidence>
<dbReference type="PANTHER" id="PTHR47526:SF3">
    <property type="entry name" value="PHD-TYPE DOMAIN-CONTAINING PROTEIN"/>
    <property type="match status" value="1"/>
</dbReference>
<gene>
    <name evidence="3" type="ORF">FSP39_023271</name>
</gene>
<keyword evidence="1" id="KW-0863">Zinc-finger</keyword>
<sequence length="652" mass="73432">MDPGDQTLSLETFHTWKVDALKEFLSKRGLSTTGTKAELAALCFSANSLNLPIKATDAEYLSSLHDQYQSLLFHNDKKQPDPLKISGGWKEEKCGIHLWPPVCITDIVTFLIDHGNSENIKKFLNEYKVGKAYEYLQSDFVKEIFYHPISAASEICYLRAKCTPSQRLRDADHTIWIMVRKVSGDIVSAFCSCTAGLGQTCNHIAAMLFRIDAANKMGLSSCTSIPCQWIIPTETKTLPVRIKDLTVKKSRLGVQKSRPLVSVQKKQYTPQASLTFSRQELLDGLKKTIPNACLFKGTEVQEFVKNGTECTQAKTCHMEDKPTGQVIQVEGTSGDTGLPGMMLEDIGRAATSAQDFINRQPSVSPDQVDVIQGKTIGQSNNPQWHRLRRGRITASNFYSVFTRMNTYEQKPDSDMNNIIKLIMGDASPNPNIKSLKFGRDSEPVAKSIYAQMYDKDHQAASTEECGLFLDKNYSYLAASPDMLVNCKCCGNGLLEVKCAMVPKCDVCKGFCACNVPDYLKFDNHVFVLKKNHKYFCQIQGQMAITGRKWCDLCVYTCNGTHVQRVHFDDTYFANVTRQLVHFFNKFIAVEYMQRKQSTGGNVVEHVNTGEPGDTSVHFVIVRFWSRKTFHHFHKDLFVVTNVMDGFISNVWE</sequence>
<accession>A0AA88YFN9</accession>
<keyword evidence="1" id="KW-0862">Zinc</keyword>
<organism evidence="3 4">
    <name type="scientific">Pinctada imbricata</name>
    <name type="common">Atlantic pearl-oyster</name>
    <name type="synonym">Pinctada martensii</name>
    <dbReference type="NCBI Taxonomy" id="66713"/>
    <lineage>
        <taxon>Eukaryota</taxon>
        <taxon>Metazoa</taxon>
        <taxon>Spiralia</taxon>
        <taxon>Lophotrochozoa</taxon>
        <taxon>Mollusca</taxon>
        <taxon>Bivalvia</taxon>
        <taxon>Autobranchia</taxon>
        <taxon>Pteriomorphia</taxon>
        <taxon>Pterioida</taxon>
        <taxon>Pterioidea</taxon>
        <taxon>Pteriidae</taxon>
        <taxon>Pinctada</taxon>
    </lineage>
</organism>
<name>A0AA88YFN9_PINIB</name>
<dbReference type="Pfam" id="PF09588">
    <property type="entry name" value="YqaJ"/>
    <property type="match status" value="1"/>
</dbReference>
<dbReference type="PANTHER" id="PTHR47526">
    <property type="entry name" value="ATP-DEPENDENT DNA HELICASE"/>
    <property type="match status" value="1"/>
</dbReference>
<feature type="domain" description="SWIM-type" evidence="2">
    <location>
        <begin position="176"/>
        <end position="212"/>
    </location>
</feature>
<dbReference type="GO" id="GO:0006281">
    <property type="term" value="P:DNA repair"/>
    <property type="evidence" value="ECO:0007669"/>
    <property type="project" value="UniProtKB-ARBA"/>
</dbReference>
<dbReference type="GO" id="GO:0008270">
    <property type="term" value="F:zinc ion binding"/>
    <property type="evidence" value="ECO:0007669"/>
    <property type="project" value="UniProtKB-KW"/>
</dbReference>
<dbReference type="InterPro" id="IPR019080">
    <property type="entry name" value="YqaJ_viral_recombinase"/>
</dbReference>
<dbReference type="Gene3D" id="1.10.720.30">
    <property type="entry name" value="SAP domain"/>
    <property type="match status" value="1"/>
</dbReference>
<dbReference type="PROSITE" id="PS50966">
    <property type="entry name" value="ZF_SWIM"/>
    <property type="match status" value="1"/>
</dbReference>
<evidence type="ECO:0000259" key="2">
    <source>
        <dbReference type="PROSITE" id="PS50966"/>
    </source>
</evidence>
<dbReference type="Pfam" id="PF02037">
    <property type="entry name" value="SAP"/>
    <property type="match status" value="1"/>
</dbReference>
<dbReference type="InterPro" id="IPR003034">
    <property type="entry name" value="SAP_dom"/>
</dbReference>
<proteinExistence type="predicted"/>
<keyword evidence="1" id="KW-0479">Metal-binding</keyword>
<dbReference type="Proteomes" id="UP001186944">
    <property type="component" value="Unassembled WGS sequence"/>
</dbReference>